<dbReference type="InterPro" id="IPR030934">
    <property type="entry name" value="Intein_C"/>
</dbReference>
<dbReference type="CDD" id="cd00081">
    <property type="entry name" value="Hint"/>
    <property type="match status" value="1"/>
</dbReference>
<evidence type="ECO:0000313" key="1">
    <source>
        <dbReference type="EMBL" id="MFB9739409.1"/>
    </source>
</evidence>
<organism evidence="1 2">
    <name type="scientific">Streptomyces thermocoprophilus</name>
    <dbReference type="NCBI Taxonomy" id="78356"/>
    <lineage>
        <taxon>Bacteria</taxon>
        <taxon>Bacillati</taxon>
        <taxon>Actinomycetota</taxon>
        <taxon>Actinomycetes</taxon>
        <taxon>Kitasatosporales</taxon>
        <taxon>Streptomycetaceae</taxon>
        <taxon>Streptomyces</taxon>
    </lineage>
</organism>
<dbReference type="SUPFAM" id="SSF51294">
    <property type="entry name" value="Hedgehog/intein (Hint) domain"/>
    <property type="match status" value="1"/>
</dbReference>
<dbReference type="Gene3D" id="2.170.16.10">
    <property type="entry name" value="Hedgehog/Intein (Hint) domain"/>
    <property type="match status" value="1"/>
</dbReference>
<evidence type="ECO:0000313" key="2">
    <source>
        <dbReference type="Proteomes" id="UP001589703"/>
    </source>
</evidence>
<sequence length="197" mass="22080">MKLPRQVTRTIHTPDDRDFTEVTLTDGSALTSTSHHPYWSESDRTWKKASALKAGDTLRNPQNSAPAVASTRHWQSLKDAYDLTVDDLHTYYVSTGTTYLLVHNTDGACPKWVADIFDELPAYTQKGDKTFGKIRDANGNVIPGLETDDLKLLMSGEHDQWYEKANTLLQTSQRAPWGGPKGWFPMPSHVGLNLPPR</sequence>
<dbReference type="Pfam" id="PF07591">
    <property type="entry name" value="PT-HINT"/>
    <property type="match status" value="1"/>
</dbReference>
<accession>A0ABV5VNQ5</accession>
<reference evidence="1 2" key="1">
    <citation type="submission" date="2024-09" db="EMBL/GenBank/DDBJ databases">
        <authorList>
            <person name="Sun Q."/>
            <person name="Mori K."/>
        </authorList>
    </citation>
    <scope>NUCLEOTIDE SEQUENCE [LARGE SCALE GENOMIC DNA]</scope>
    <source>
        <strain evidence="1 2">JCM 10918</strain>
    </source>
</reference>
<keyword evidence="2" id="KW-1185">Reference proteome</keyword>
<dbReference type="NCBIfam" id="TIGR01443">
    <property type="entry name" value="intein_Cterm"/>
    <property type="match status" value="1"/>
</dbReference>
<dbReference type="InterPro" id="IPR036844">
    <property type="entry name" value="Hint_dom_sf"/>
</dbReference>
<dbReference type="Proteomes" id="UP001589703">
    <property type="component" value="Unassembled WGS sequence"/>
</dbReference>
<dbReference type="EMBL" id="JBHMAR010000106">
    <property type="protein sequence ID" value="MFB9739409.1"/>
    <property type="molecule type" value="Genomic_DNA"/>
</dbReference>
<protein>
    <submittedName>
        <fullName evidence="1">Polymorphic toxin-type HINT domain-containing protein</fullName>
    </submittedName>
</protein>
<dbReference type="RefSeq" id="WP_383228098.1">
    <property type="nucleotide sequence ID" value="NZ_JBHMAR010000106.1"/>
</dbReference>
<name>A0ABV5VNQ5_9ACTN</name>
<gene>
    <name evidence="1" type="ORF">ACFFRO_30610</name>
</gene>
<proteinExistence type="predicted"/>
<comment type="caution">
    <text evidence="1">The sequence shown here is derived from an EMBL/GenBank/DDBJ whole genome shotgun (WGS) entry which is preliminary data.</text>
</comment>
<dbReference type="PROSITE" id="PS50818">
    <property type="entry name" value="INTEIN_C_TER"/>
    <property type="match status" value="1"/>
</dbReference>